<organism evidence="1">
    <name type="scientific">marine sediment metagenome</name>
    <dbReference type="NCBI Taxonomy" id="412755"/>
    <lineage>
        <taxon>unclassified sequences</taxon>
        <taxon>metagenomes</taxon>
        <taxon>ecological metagenomes</taxon>
    </lineage>
</organism>
<dbReference type="AlphaFoldDB" id="X1DVY1"/>
<reference evidence="1" key="1">
    <citation type="journal article" date="2014" name="Front. Microbiol.">
        <title>High frequency of phylogenetically diverse reductive dehalogenase-homologous genes in deep subseafloor sedimentary metagenomes.</title>
        <authorList>
            <person name="Kawai M."/>
            <person name="Futagami T."/>
            <person name="Toyoda A."/>
            <person name="Takaki Y."/>
            <person name="Nishi S."/>
            <person name="Hori S."/>
            <person name="Arai W."/>
            <person name="Tsubouchi T."/>
            <person name="Morono Y."/>
            <person name="Uchiyama I."/>
            <person name="Ito T."/>
            <person name="Fujiyama A."/>
            <person name="Inagaki F."/>
            <person name="Takami H."/>
        </authorList>
    </citation>
    <scope>NUCLEOTIDE SEQUENCE</scope>
    <source>
        <strain evidence="1">Expedition CK06-06</strain>
    </source>
</reference>
<proteinExistence type="predicted"/>
<dbReference type="EMBL" id="BART01030953">
    <property type="protein sequence ID" value="GAH09094.1"/>
    <property type="molecule type" value="Genomic_DNA"/>
</dbReference>
<gene>
    <name evidence="1" type="ORF">S01H4_53889</name>
</gene>
<feature type="non-terminal residue" evidence="1">
    <location>
        <position position="46"/>
    </location>
</feature>
<accession>X1DVY1</accession>
<protein>
    <submittedName>
        <fullName evidence="1">Uncharacterized protein</fullName>
    </submittedName>
</protein>
<comment type="caution">
    <text evidence="1">The sequence shown here is derived from an EMBL/GenBank/DDBJ whole genome shotgun (WGS) entry which is preliminary data.</text>
</comment>
<sequence length="46" mass="5367">MYRRKYQISALLILPMLALFFNGCVSLQKLPEENLLMHKCLLKDAV</sequence>
<evidence type="ECO:0000313" key="1">
    <source>
        <dbReference type="EMBL" id="GAH09094.1"/>
    </source>
</evidence>
<name>X1DVY1_9ZZZZ</name>